<reference evidence="2" key="1">
    <citation type="submission" date="2022-11" db="UniProtKB">
        <authorList>
            <consortium name="WormBaseParasite"/>
        </authorList>
    </citation>
    <scope>IDENTIFICATION</scope>
</reference>
<evidence type="ECO:0000313" key="1">
    <source>
        <dbReference type="Proteomes" id="UP000887565"/>
    </source>
</evidence>
<dbReference type="Proteomes" id="UP000887565">
    <property type="component" value="Unplaced"/>
</dbReference>
<organism evidence="1 2">
    <name type="scientific">Romanomermis culicivorax</name>
    <name type="common">Nematode worm</name>
    <dbReference type="NCBI Taxonomy" id="13658"/>
    <lineage>
        <taxon>Eukaryota</taxon>
        <taxon>Metazoa</taxon>
        <taxon>Ecdysozoa</taxon>
        <taxon>Nematoda</taxon>
        <taxon>Enoplea</taxon>
        <taxon>Dorylaimia</taxon>
        <taxon>Mermithida</taxon>
        <taxon>Mermithoidea</taxon>
        <taxon>Mermithidae</taxon>
        <taxon>Romanomermis</taxon>
    </lineage>
</organism>
<sequence length="101" mass="11586">MVLAKKTRICFADGQKNGQECKHKEKRHTYSQRMANLEKGNKGEILSFSVRGTKKARFKSLRAEEEVTRYASALIIAYYRLAALGEALTAEFFRYDKAAYN</sequence>
<keyword evidence="1" id="KW-1185">Reference proteome</keyword>
<protein>
    <submittedName>
        <fullName evidence="2">Uncharacterized protein</fullName>
    </submittedName>
</protein>
<name>A0A915HRQ4_ROMCU</name>
<dbReference type="WBParaSite" id="nRc.2.0.1.t04052-RA">
    <property type="protein sequence ID" value="nRc.2.0.1.t04052-RA"/>
    <property type="gene ID" value="nRc.2.0.1.g04052"/>
</dbReference>
<dbReference type="AlphaFoldDB" id="A0A915HRQ4"/>
<evidence type="ECO:0000313" key="2">
    <source>
        <dbReference type="WBParaSite" id="nRc.2.0.1.t04052-RA"/>
    </source>
</evidence>
<accession>A0A915HRQ4</accession>
<proteinExistence type="predicted"/>